<dbReference type="KEGG" id="mno:Mnod_8116"/>
<evidence type="ECO:0000313" key="6">
    <source>
        <dbReference type="EMBL" id="ACL63099.1"/>
    </source>
</evidence>
<comment type="subcellular location">
    <subcellularLocation>
        <location evidence="1">Cell envelope</location>
    </subcellularLocation>
</comment>
<dbReference type="GO" id="GO:0004129">
    <property type="term" value="F:cytochrome-c oxidase activity"/>
    <property type="evidence" value="ECO:0007669"/>
    <property type="project" value="InterPro"/>
</dbReference>
<feature type="domain" description="Cytochrome oxidase subunit II copper A binding" evidence="5">
    <location>
        <begin position="77"/>
        <end position="179"/>
    </location>
</feature>
<proteinExistence type="predicted"/>
<dbReference type="OrthoDB" id="9781261at2"/>
<organism evidence="6 7">
    <name type="scientific">Methylobacterium nodulans (strain LMG 21967 / CNCM I-2342 / ORS 2060)</name>
    <dbReference type="NCBI Taxonomy" id="460265"/>
    <lineage>
        <taxon>Bacteria</taxon>
        <taxon>Pseudomonadati</taxon>
        <taxon>Pseudomonadota</taxon>
        <taxon>Alphaproteobacteria</taxon>
        <taxon>Hyphomicrobiales</taxon>
        <taxon>Methylobacteriaceae</taxon>
        <taxon>Methylobacterium</taxon>
    </lineage>
</organism>
<evidence type="ECO:0000313" key="7">
    <source>
        <dbReference type="Proteomes" id="UP000008207"/>
    </source>
</evidence>
<keyword evidence="4" id="KW-1133">Transmembrane helix</keyword>
<dbReference type="Proteomes" id="UP000008207">
    <property type="component" value="Plasmid pMNOD02"/>
</dbReference>
<dbReference type="HOGENOM" id="CLU_120355_0_0_5"/>
<sequence>MPTQDHIDEGARVAERVERRWATLSVAIIIVLAGAAAFSGIHQATMPQARVETIQPQTLHLTGEFIKGNLGSAVEPDGSVTVRAVGQQYSFTPQCMVVPTNTPVVFRATSPDVVHGFLIQNTNINTMLVPGYVSEIPAKFSRTGEYLMPCQEYCGVGHEGMWAKVKVVDKSEFLSMISANRRVTCVE</sequence>
<feature type="transmembrane region" description="Helical" evidence="4">
    <location>
        <begin position="21"/>
        <end position="41"/>
    </location>
</feature>
<dbReference type="SUPFAM" id="SSF49503">
    <property type="entry name" value="Cupredoxins"/>
    <property type="match status" value="1"/>
</dbReference>
<evidence type="ECO:0000259" key="5">
    <source>
        <dbReference type="PROSITE" id="PS50857"/>
    </source>
</evidence>
<keyword evidence="3" id="KW-0186">Copper</keyword>
<dbReference type="PROSITE" id="PS00078">
    <property type="entry name" value="COX2"/>
    <property type="match status" value="1"/>
</dbReference>
<evidence type="ECO:0000256" key="4">
    <source>
        <dbReference type="SAM" id="Phobius"/>
    </source>
</evidence>
<dbReference type="InterPro" id="IPR001505">
    <property type="entry name" value="Copper_CuA"/>
</dbReference>
<geneLocation type="plasmid" evidence="6 7">
    <name>pMNOD02</name>
</geneLocation>
<dbReference type="InterPro" id="IPR002429">
    <property type="entry name" value="CcO_II-like_C"/>
</dbReference>
<reference evidence="7" key="1">
    <citation type="submission" date="2009-01" db="EMBL/GenBank/DDBJ databases">
        <title>Complete sequence of plasmid 2 of Methylobacterium nodulans ORS 2060.</title>
        <authorList>
            <consortium name="US DOE Joint Genome Institute"/>
            <person name="Lucas S."/>
            <person name="Copeland A."/>
            <person name="Lapidus A."/>
            <person name="Glavina del Rio T."/>
            <person name="Dalin E."/>
            <person name="Tice H."/>
            <person name="Bruce D."/>
            <person name="Goodwin L."/>
            <person name="Pitluck S."/>
            <person name="Sims D."/>
            <person name="Brettin T."/>
            <person name="Detter J.C."/>
            <person name="Han C."/>
            <person name="Larimer F."/>
            <person name="Land M."/>
            <person name="Hauser L."/>
            <person name="Kyrpides N."/>
            <person name="Ivanova N."/>
            <person name="Marx C.J."/>
            <person name="Richardson P."/>
        </authorList>
    </citation>
    <scope>NUCLEOTIDE SEQUENCE [LARGE SCALE GENOMIC DNA]</scope>
    <source>
        <strain evidence="7">LMG 21967 / CNCM I-2342 / ORS 2060</strain>
        <plasmid evidence="7">Plasmid pMNOD02</plasmid>
    </source>
</reference>
<dbReference type="PROSITE" id="PS50857">
    <property type="entry name" value="COX2_CUA"/>
    <property type="match status" value="1"/>
</dbReference>
<keyword evidence="6" id="KW-0614">Plasmid</keyword>
<evidence type="ECO:0000256" key="3">
    <source>
        <dbReference type="ARBA" id="ARBA00023008"/>
    </source>
</evidence>
<accession>B8IX58</accession>
<evidence type="ECO:0000256" key="2">
    <source>
        <dbReference type="ARBA" id="ARBA00022723"/>
    </source>
</evidence>
<dbReference type="Gene3D" id="2.60.40.420">
    <property type="entry name" value="Cupredoxins - blue copper proteins"/>
    <property type="match status" value="1"/>
</dbReference>
<gene>
    <name evidence="6" type="ordered locus">Mnod_8116</name>
</gene>
<dbReference type="EMBL" id="CP001351">
    <property type="protein sequence ID" value="ACL63099.1"/>
    <property type="molecule type" value="Genomic_DNA"/>
</dbReference>
<keyword evidence="7" id="KW-1185">Reference proteome</keyword>
<name>B8IX58_METNO</name>
<dbReference type="GO" id="GO:0016020">
    <property type="term" value="C:membrane"/>
    <property type="evidence" value="ECO:0007669"/>
    <property type="project" value="InterPro"/>
</dbReference>
<keyword evidence="4" id="KW-0812">Transmembrane</keyword>
<dbReference type="InterPro" id="IPR051403">
    <property type="entry name" value="NosZ/Cyto_c_oxidase_sub2"/>
</dbReference>
<dbReference type="InterPro" id="IPR008972">
    <property type="entry name" value="Cupredoxin"/>
</dbReference>
<dbReference type="Pfam" id="PF00116">
    <property type="entry name" value="COX2"/>
    <property type="match status" value="1"/>
</dbReference>
<dbReference type="GO" id="GO:0030313">
    <property type="term" value="C:cell envelope"/>
    <property type="evidence" value="ECO:0007669"/>
    <property type="project" value="UniProtKB-SubCell"/>
</dbReference>
<dbReference type="PANTHER" id="PTHR42838">
    <property type="entry name" value="CYTOCHROME C OXIDASE SUBUNIT II"/>
    <property type="match status" value="1"/>
</dbReference>
<dbReference type="GO" id="GO:0005507">
    <property type="term" value="F:copper ion binding"/>
    <property type="evidence" value="ECO:0007669"/>
    <property type="project" value="InterPro"/>
</dbReference>
<evidence type="ECO:0000256" key="1">
    <source>
        <dbReference type="ARBA" id="ARBA00004196"/>
    </source>
</evidence>
<keyword evidence="4" id="KW-0472">Membrane</keyword>
<keyword evidence="2" id="KW-0479">Metal-binding</keyword>
<protein>
    <submittedName>
        <fullName evidence="6">Cytochrome c oxidase subunit II</fullName>
    </submittedName>
</protein>
<dbReference type="PANTHER" id="PTHR42838:SF2">
    <property type="entry name" value="NITROUS-OXIDE REDUCTASE"/>
    <property type="match status" value="1"/>
</dbReference>
<dbReference type="AlphaFoldDB" id="B8IX58"/>
<dbReference type="RefSeq" id="WP_012631301.1">
    <property type="nucleotide sequence ID" value="NC_011887.1"/>
</dbReference>